<comment type="similarity">
    <text evidence="2 8">Belongs to the enoyl-CoA hydratase/isomerase family.</text>
</comment>
<dbReference type="PROSITE" id="PS00166">
    <property type="entry name" value="ENOYL_COA_HYDRATASE"/>
    <property type="match status" value="1"/>
</dbReference>
<protein>
    <submittedName>
        <fullName evidence="9">Putative enoyl-CoA hydratase echA6</fullName>
        <ecNumber evidence="9">4.2.1.17</ecNumber>
    </submittedName>
</protein>
<keyword evidence="3" id="KW-0276">Fatty acid metabolism</keyword>
<evidence type="ECO:0000256" key="7">
    <source>
        <dbReference type="ARBA" id="ARBA00023717"/>
    </source>
</evidence>
<dbReference type="Gene3D" id="3.90.226.10">
    <property type="entry name" value="2-enoyl-CoA Hydratase, Chain A, domain 1"/>
    <property type="match status" value="1"/>
</dbReference>
<evidence type="ECO:0000256" key="4">
    <source>
        <dbReference type="ARBA" id="ARBA00023098"/>
    </source>
</evidence>
<evidence type="ECO:0000256" key="6">
    <source>
        <dbReference type="ARBA" id="ARBA00023709"/>
    </source>
</evidence>
<dbReference type="InterPro" id="IPR001753">
    <property type="entry name" value="Enoyl-CoA_hydra/iso"/>
</dbReference>
<keyword evidence="5 9" id="KW-0456">Lyase</keyword>
<comment type="catalytic activity">
    <reaction evidence="7">
        <text>a 4-saturated-(3S)-3-hydroxyacyl-CoA = a (3E)-enoyl-CoA + H2O</text>
        <dbReference type="Rhea" id="RHEA:20724"/>
        <dbReference type="ChEBI" id="CHEBI:15377"/>
        <dbReference type="ChEBI" id="CHEBI:58521"/>
        <dbReference type="ChEBI" id="CHEBI:137480"/>
        <dbReference type="EC" id="4.2.1.17"/>
    </reaction>
</comment>
<dbReference type="Pfam" id="PF00378">
    <property type="entry name" value="ECH_1"/>
    <property type="match status" value="1"/>
</dbReference>
<dbReference type="EMBL" id="CP015220">
    <property type="protein sequence ID" value="AMY23979.1"/>
    <property type="molecule type" value="Genomic_DNA"/>
</dbReference>
<dbReference type="OrthoDB" id="3569436at2"/>
<name>A0A143QM23_RHOFA</name>
<reference evidence="10" key="2">
    <citation type="submission" date="2016-04" db="EMBL/GenBank/DDBJ databases">
        <title>Complete Genome and Plasmid Sequences for Rhodococcus fascians D188 and Draft Sequences for Rhodococcus spp. Isolates PBTS 1 and PBTS 2.</title>
        <authorList>
            <person name="Stamer R."/>
            <person name="Vereecke D."/>
            <person name="Zhang Y."/>
            <person name="Schilkey F."/>
            <person name="Devitt N."/>
            <person name="Randall J."/>
        </authorList>
    </citation>
    <scope>NUCLEOTIDE SEQUENCE [LARGE SCALE GENOMIC DNA]</scope>
    <source>
        <strain evidence="10">PBTS2</strain>
    </source>
</reference>
<dbReference type="RefSeq" id="WP_063216616.1">
    <property type="nucleotide sequence ID" value="NZ_CP015220.1"/>
</dbReference>
<evidence type="ECO:0000256" key="5">
    <source>
        <dbReference type="ARBA" id="ARBA00023239"/>
    </source>
</evidence>
<dbReference type="NCBIfam" id="NF005891">
    <property type="entry name" value="PRK07854.1"/>
    <property type="match status" value="1"/>
</dbReference>
<accession>A0A143QM23</accession>
<comment type="function">
    <text evidence="1">Could possibly oxidize fatty acids using specific components.</text>
</comment>
<dbReference type="InterPro" id="IPR018376">
    <property type="entry name" value="Enoyl-CoA_hyd/isom_CS"/>
</dbReference>
<evidence type="ECO:0000313" key="10">
    <source>
        <dbReference type="Proteomes" id="UP000076038"/>
    </source>
</evidence>
<dbReference type="PATRIC" id="fig|1653479.3.peg.2713"/>
<evidence type="ECO:0000256" key="3">
    <source>
        <dbReference type="ARBA" id="ARBA00022832"/>
    </source>
</evidence>
<dbReference type="EC" id="4.2.1.17" evidence="9"/>
<dbReference type="KEGG" id="rhs:A3Q41_02684"/>
<proteinExistence type="inferred from homology"/>
<dbReference type="CDD" id="cd06558">
    <property type="entry name" value="crotonase-like"/>
    <property type="match status" value="1"/>
</dbReference>
<evidence type="ECO:0000256" key="1">
    <source>
        <dbReference type="ARBA" id="ARBA00002994"/>
    </source>
</evidence>
<gene>
    <name evidence="9" type="primary">echA6</name>
    <name evidence="9" type="ORF">A3Q41_02684</name>
</gene>
<dbReference type="GO" id="GO:0006635">
    <property type="term" value="P:fatty acid beta-oxidation"/>
    <property type="evidence" value="ECO:0007669"/>
    <property type="project" value="TreeGrafter"/>
</dbReference>
<dbReference type="GO" id="GO:0018812">
    <property type="term" value="F:3-hydroxyacyl-CoA dehydratase activity"/>
    <property type="evidence" value="ECO:0007669"/>
    <property type="project" value="RHEA"/>
</dbReference>
<comment type="catalytic activity">
    <reaction evidence="6">
        <text>a (3S)-3-hydroxyacyl-CoA = a (2E)-enoyl-CoA + H2O</text>
        <dbReference type="Rhea" id="RHEA:16105"/>
        <dbReference type="ChEBI" id="CHEBI:15377"/>
        <dbReference type="ChEBI" id="CHEBI:57318"/>
        <dbReference type="ChEBI" id="CHEBI:58856"/>
        <dbReference type="EC" id="4.2.1.17"/>
    </reaction>
</comment>
<dbReference type="InterPro" id="IPR029045">
    <property type="entry name" value="ClpP/crotonase-like_dom_sf"/>
</dbReference>
<sequence>MIGHTRDGDVVILELQRPDKRNALSTDLCVALRREVEQADADGARVVVITGQGSSFCAGADLTGDAFPDAFGETLEGMLTAVERVSVPVVAAINGPAVGAGTQLAIACDLRVVAPEAFFEIPSTRLGIAVSNWTIKRLAALAGGGVARTILLGGERVHADQAYTCGLANKLGDRDVAVQWAHSITALAPLALRHLKLVFNDDGAHDDPTPAQRAAFEAAWSSADMKEARRARAEKRAPKFVGK</sequence>
<dbReference type="PANTHER" id="PTHR11941">
    <property type="entry name" value="ENOYL-COA HYDRATASE-RELATED"/>
    <property type="match status" value="1"/>
</dbReference>
<dbReference type="Proteomes" id="UP000076038">
    <property type="component" value="Chromosome"/>
</dbReference>
<organism evidence="9 10">
    <name type="scientific">Rhodococcoides fascians</name>
    <name type="common">Rhodococcus fascians</name>
    <dbReference type="NCBI Taxonomy" id="1828"/>
    <lineage>
        <taxon>Bacteria</taxon>
        <taxon>Bacillati</taxon>
        <taxon>Actinomycetota</taxon>
        <taxon>Actinomycetes</taxon>
        <taxon>Mycobacteriales</taxon>
        <taxon>Nocardiaceae</taxon>
        <taxon>Rhodococcoides</taxon>
    </lineage>
</organism>
<dbReference type="AlphaFoldDB" id="A0A143QM23"/>
<dbReference type="PANTHER" id="PTHR11941:SF169">
    <property type="entry name" value="(7AS)-7A-METHYL-1,5-DIOXO-2,3,5,6,7,7A-HEXAHYDRO-1H-INDENE-CARBOXYL-COA HYDROLASE"/>
    <property type="match status" value="1"/>
</dbReference>
<evidence type="ECO:0000313" key="9">
    <source>
        <dbReference type="EMBL" id="AMY23979.1"/>
    </source>
</evidence>
<keyword evidence="4" id="KW-0443">Lipid metabolism</keyword>
<dbReference type="SUPFAM" id="SSF52096">
    <property type="entry name" value="ClpP/crotonase"/>
    <property type="match status" value="1"/>
</dbReference>
<evidence type="ECO:0000256" key="8">
    <source>
        <dbReference type="RuleBase" id="RU003707"/>
    </source>
</evidence>
<reference evidence="9 10" key="1">
    <citation type="journal article" date="2016" name="Genome Announc.">
        <title>Complete Genome and Plasmid Sequences for Rhodococcus fascians D188 and Draft Sequences for Rhodococcus Isolates PBTS 1 and PBTS 2.</title>
        <authorList>
            <person name="Stamler R.A."/>
            <person name="Vereecke D."/>
            <person name="Zhang Y."/>
            <person name="Schilkey F."/>
            <person name="Devitt N."/>
            <person name="Randall J.J."/>
        </authorList>
    </citation>
    <scope>NUCLEOTIDE SEQUENCE [LARGE SCALE GENOMIC DNA]</scope>
    <source>
        <strain evidence="9 10">PBTS2</strain>
    </source>
</reference>
<evidence type="ECO:0000256" key="2">
    <source>
        <dbReference type="ARBA" id="ARBA00005254"/>
    </source>
</evidence>
<keyword evidence="10" id="KW-1185">Reference proteome</keyword>